<dbReference type="PANTHER" id="PTHR30373:SF8">
    <property type="entry name" value="BLL7265 PROTEIN"/>
    <property type="match status" value="1"/>
</dbReference>
<gene>
    <name evidence="2" type="ORF">BC624_103287</name>
    <name evidence="3" type="ORF">SAMN05443373_104287</name>
</gene>
<dbReference type="Proteomes" id="UP000184384">
    <property type="component" value="Unassembled WGS sequence"/>
</dbReference>
<evidence type="ECO:0000259" key="1">
    <source>
        <dbReference type="Pfam" id="PF04536"/>
    </source>
</evidence>
<proteinExistence type="predicted"/>
<evidence type="ECO:0000313" key="5">
    <source>
        <dbReference type="Proteomes" id="UP000237771"/>
    </source>
</evidence>
<sequence length="146" mass="16773">MSKVEDFLTQKEEQEIVEAIRVAEKNTSGEIRVHLEKTTELDPYDRALEVFHDLKMDETQLKNGVLIYLAVKDKTFVICGDQGINDIVQNDFWDSTKDIMVAHFKNGNFKQGLIDGILRAGEELKKHFPWSEEDTNELSNEISKGE</sequence>
<dbReference type="EMBL" id="PVUB01000003">
    <property type="protein sequence ID" value="PRZ25201.1"/>
    <property type="molecule type" value="Genomic_DNA"/>
</dbReference>
<dbReference type="STRING" id="280093.SAMN05443373_104287"/>
<evidence type="ECO:0000313" key="4">
    <source>
        <dbReference type="Proteomes" id="UP000184384"/>
    </source>
</evidence>
<dbReference type="RefSeq" id="WP_072942721.1">
    <property type="nucleotide sequence ID" value="NZ_FQWO01000004.1"/>
</dbReference>
<evidence type="ECO:0000313" key="3">
    <source>
        <dbReference type="EMBL" id="SHG84907.1"/>
    </source>
</evidence>
<dbReference type="PANTHER" id="PTHR30373">
    <property type="entry name" value="UPF0603 PROTEIN YGCG"/>
    <property type="match status" value="1"/>
</dbReference>
<feature type="domain" description="TPM" evidence="1">
    <location>
        <begin position="5"/>
        <end position="121"/>
    </location>
</feature>
<dbReference type="Proteomes" id="UP000237771">
    <property type="component" value="Unassembled WGS sequence"/>
</dbReference>
<evidence type="ECO:0000313" key="2">
    <source>
        <dbReference type="EMBL" id="PRZ25201.1"/>
    </source>
</evidence>
<organism evidence="3 4">
    <name type="scientific">Flavobacterium granuli</name>
    <dbReference type="NCBI Taxonomy" id="280093"/>
    <lineage>
        <taxon>Bacteria</taxon>
        <taxon>Pseudomonadati</taxon>
        <taxon>Bacteroidota</taxon>
        <taxon>Flavobacteriia</taxon>
        <taxon>Flavobacteriales</taxon>
        <taxon>Flavobacteriaceae</taxon>
        <taxon>Flavobacterium</taxon>
    </lineage>
</organism>
<dbReference type="InterPro" id="IPR007621">
    <property type="entry name" value="TPM_dom"/>
</dbReference>
<name>A0A1M5N621_9FLAO</name>
<protein>
    <submittedName>
        <fullName evidence="3">TLP18.3, Psb32 and MOLO-1 founding protein of phosphatase</fullName>
    </submittedName>
    <submittedName>
        <fullName evidence="2">TLP18.3/Psb32/MOLO-1 phosphatase superfamily protein</fullName>
    </submittedName>
</protein>
<reference evidence="2 5" key="3">
    <citation type="submission" date="2018-03" db="EMBL/GenBank/DDBJ databases">
        <title>Genomic Encyclopedia of Archaeal and Bacterial Type Strains, Phase II (KMG-II): from individual species to whole genera.</title>
        <authorList>
            <person name="Goeker M."/>
        </authorList>
    </citation>
    <scope>NUCLEOTIDE SEQUENCE [LARGE SCALE GENOMIC DNA]</scope>
    <source>
        <strain evidence="2 5">DSM 17797</strain>
    </source>
</reference>
<dbReference type="OrthoDB" id="9786161at2"/>
<dbReference type="EMBL" id="FQWO01000004">
    <property type="protein sequence ID" value="SHG84907.1"/>
    <property type="molecule type" value="Genomic_DNA"/>
</dbReference>
<dbReference type="AlphaFoldDB" id="A0A1M5N621"/>
<dbReference type="Pfam" id="PF04536">
    <property type="entry name" value="TPM_phosphatase"/>
    <property type="match status" value="1"/>
</dbReference>
<reference evidence="4" key="2">
    <citation type="submission" date="2016-11" db="EMBL/GenBank/DDBJ databases">
        <authorList>
            <person name="Varghese N."/>
            <person name="Submissions S."/>
        </authorList>
    </citation>
    <scope>NUCLEOTIDE SEQUENCE [LARGE SCALE GENOMIC DNA]</scope>
    <source>
        <strain evidence="4">DSM 19729</strain>
    </source>
</reference>
<dbReference type="Gene3D" id="3.10.310.50">
    <property type="match status" value="1"/>
</dbReference>
<reference evidence="3" key="1">
    <citation type="submission" date="2016-11" db="EMBL/GenBank/DDBJ databases">
        <authorList>
            <person name="Jaros S."/>
            <person name="Januszkiewicz K."/>
            <person name="Wedrychowicz H."/>
        </authorList>
    </citation>
    <scope>NUCLEOTIDE SEQUENCE [LARGE SCALE GENOMIC DNA]</scope>
    <source>
        <strain evidence="3">DSM 19729</strain>
    </source>
</reference>
<keyword evidence="5" id="KW-1185">Reference proteome</keyword>
<accession>A0A1M5N621</accession>